<proteinExistence type="predicted"/>
<dbReference type="Gramene" id="PGSC0003DMT400090243">
    <property type="protein sequence ID" value="PGSC0003DMT400090243"/>
    <property type="gene ID" value="PGSC0003DMG400039814"/>
</dbReference>
<reference evidence="1" key="2">
    <citation type="submission" date="2015-06" db="UniProtKB">
        <authorList>
            <consortium name="EnsemblPlants"/>
        </authorList>
    </citation>
    <scope>IDENTIFICATION</scope>
    <source>
        <strain evidence="1">DM1-3 516 R44</strain>
    </source>
</reference>
<reference evidence="2" key="1">
    <citation type="journal article" date="2011" name="Nature">
        <title>Genome sequence and analysis of the tuber crop potato.</title>
        <authorList>
            <consortium name="The Potato Genome Sequencing Consortium"/>
        </authorList>
    </citation>
    <scope>NUCLEOTIDE SEQUENCE [LARGE SCALE GENOMIC DNA]</scope>
    <source>
        <strain evidence="2">cv. DM1-3 516 R44</strain>
    </source>
</reference>
<accession>M1DJZ1</accession>
<protein>
    <submittedName>
        <fullName evidence="1">Uncharacterized protein</fullName>
    </submittedName>
</protein>
<dbReference type="Proteomes" id="UP000011115">
    <property type="component" value="Unassembled WGS sequence"/>
</dbReference>
<name>M1DJZ1_SOLTU</name>
<dbReference type="HOGENOM" id="CLU_2836212_0_0_1"/>
<evidence type="ECO:0000313" key="1">
    <source>
        <dbReference type="EnsemblPlants" id="PGSC0003DMT400090243"/>
    </source>
</evidence>
<dbReference type="InParanoid" id="M1DJZ1"/>
<dbReference type="AlphaFoldDB" id="M1DJZ1"/>
<evidence type="ECO:0000313" key="2">
    <source>
        <dbReference type="Proteomes" id="UP000011115"/>
    </source>
</evidence>
<dbReference type="EnsemblPlants" id="PGSC0003DMT400090243">
    <property type="protein sequence ID" value="PGSC0003DMT400090243"/>
    <property type="gene ID" value="PGSC0003DMG400039814"/>
</dbReference>
<sequence>MPSLLGGQVTVATLQVQGPQEGPRPVAQKETKRLKITKKLKPVYRQARLAIRQKDALRPLLQYAKP</sequence>
<dbReference type="PaxDb" id="4113-PGSC0003DMT400090243"/>
<keyword evidence="2" id="KW-1185">Reference proteome</keyword>
<organism evidence="1 2">
    <name type="scientific">Solanum tuberosum</name>
    <name type="common">Potato</name>
    <dbReference type="NCBI Taxonomy" id="4113"/>
    <lineage>
        <taxon>Eukaryota</taxon>
        <taxon>Viridiplantae</taxon>
        <taxon>Streptophyta</taxon>
        <taxon>Embryophyta</taxon>
        <taxon>Tracheophyta</taxon>
        <taxon>Spermatophyta</taxon>
        <taxon>Magnoliopsida</taxon>
        <taxon>eudicotyledons</taxon>
        <taxon>Gunneridae</taxon>
        <taxon>Pentapetalae</taxon>
        <taxon>asterids</taxon>
        <taxon>lamiids</taxon>
        <taxon>Solanales</taxon>
        <taxon>Solanaceae</taxon>
        <taxon>Solanoideae</taxon>
        <taxon>Solaneae</taxon>
        <taxon>Solanum</taxon>
    </lineage>
</organism>